<reference evidence="1 2" key="1">
    <citation type="journal article" date="2004" name="Extremophiles">
        <title>Halobacillus locisalis sp. nov., a halophilic bacterium isolated from a marine solar saltern of the Yellow Sea in Korea.</title>
        <authorList>
            <person name="Yoon J.H."/>
            <person name="Kang K.H."/>
            <person name="Oh T.K."/>
            <person name="Park Y.H."/>
        </authorList>
    </citation>
    <scope>NUCLEOTIDE SEQUENCE [LARGE SCALE GENOMIC DNA]</scope>
    <source>
        <strain evidence="1 2">KCTC 3788</strain>
    </source>
</reference>
<name>A0A838CSI2_9BACI</name>
<dbReference type="Proteomes" id="UP000571017">
    <property type="component" value="Unassembled WGS sequence"/>
</dbReference>
<comment type="caution">
    <text evidence="1">The sequence shown here is derived from an EMBL/GenBank/DDBJ whole genome shotgun (WGS) entry which is preliminary data.</text>
</comment>
<accession>A0A838CSI2</accession>
<evidence type="ECO:0000313" key="1">
    <source>
        <dbReference type="EMBL" id="MBA2174779.1"/>
    </source>
</evidence>
<organism evidence="1 2">
    <name type="scientific">Halobacillus locisalis</name>
    <dbReference type="NCBI Taxonomy" id="220753"/>
    <lineage>
        <taxon>Bacteria</taxon>
        <taxon>Bacillati</taxon>
        <taxon>Bacillota</taxon>
        <taxon>Bacilli</taxon>
        <taxon>Bacillales</taxon>
        <taxon>Bacillaceae</taxon>
        <taxon>Halobacillus</taxon>
    </lineage>
</organism>
<sequence length="155" mass="17108">MKKTLRHSSFFLLSLAIILIGFLKMNPPLAYGSIGTTSDKHAVVVAVGNKHVVGSIHFTEVWINGMEAPTKIKVQVSDSNTGFVMSDLVTAANDHVKLEDYHSFKLLPNSSPSPSEKPPYQQPIYGLSISEDVPIERIDVSYTYLGLTFEETIQL</sequence>
<keyword evidence="2" id="KW-1185">Reference proteome</keyword>
<gene>
    <name evidence="1" type="ORF">H0266_07725</name>
</gene>
<protein>
    <submittedName>
        <fullName evidence="1">Uncharacterized protein</fullName>
    </submittedName>
</protein>
<evidence type="ECO:0000313" key="2">
    <source>
        <dbReference type="Proteomes" id="UP000571017"/>
    </source>
</evidence>
<dbReference type="RefSeq" id="WP_181471842.1">
    <property type="nucleotide sequence ID" value="NZ_JACEFG010000002.1"/>
</dbReference>
<dbReference type="EMBL" id="JACEFG010000002">
    <property type="protein sequence ID" value="MBA2174779.1"/>
    <property type="molecule type" value="Genomic_DNA"/>
</dbReference>
<dbReference type="AlphaFoldDB" id="A0A838CSI2"/>
<proteinExistence type="predicted"/>